<dbReference type="Proteomes" id="UP000286134">
    <property type="component" value="Unassembled WGS sequence"/>
</dbReference>
<accession>A0A420HAV4</accession>
<dbReference type="OrthoDB" id="2401965at2759"/>
<proteinExistence type="predicted"/>
<dbReference type="AlphaFoldDB" id="A0A420HAV4"/>
<comment type="caution">
    <text evidence="1">The sequence shown here is derived from an EMBL/GenBank/DDBJ whole genome shotgun (WGS) entry which is preliminary data.</text>
</comment>
<evidence type="ECO:0000313" key="2">
    <source>
        <dbReference type="Proteomes" id="UP000286134"/>
    </source>
</evidence>
<organism evidence="1 2">
    <name type="scientific">Erysiphe neolycopersici</name>
    <dbReference type="NCBI Taxonomy" id="212602"/>
    <lineage>
        <taxon>Eukaryota</taxon>
        <taxon>Fungi</taxon>
        <taxon>Dikarya</taxon>
        <taxon>Ascomycota</taxon>
        <taxon>Pezizomycotina</taxon>
        <taxon>Leotiomycetes</taxon>
        <taxon>Erysiphales</taxon>
        <taxon>Erysiphaceae</taxon>
        <taxon>Erysiphe</taxon>
    </lineage>
</organism>
<reference evidence="1 2" key="1">
    <citation type="journal article" date="2018" name="BMC Genomics">
        <title>Comparative genome analyses reveal sequence features reflecting distinct modes of host-adaptation between dicot and monocot powdery mildew.</title>
        <authorList>
            <person name="Wu Y."/>
            <person name="Ma X."/>
            <person name="Pan Z."/>
            <person name="Kale S.D."/>
            <person name="Song Y."/>
            <person name="King H."/>
            <person name="Zhang Q."/>
            <person name="Presley C."/>
            <person name="Deng X."/>
            <person name="Wei C.I."/>
            <person name="Xiao S."/>
        </authorList>
    </citation>
    <scope>NUCLEOTIDE SEQUENCE [LARGE SCALE GENOMIC DNA]</scope>
    <source>
        <strain evidence="1">UMSG2</strain>
    </source>
</reference>
<dbReference type="PANTHER" id="PTHR42085">
    <property type="entry name" value="F-BOX DOMAIN-CONTAINING PROTEIN"/>
    <property type="match status" value="1"/>
</dbReference>
<name>A0A420HAV4_9PEZI</name>
<sequence>MINENFPFLDLPPEIRTQIYRLLLVQKPQNLVVISPRLIDSSPPFYASSYLSTTAATYPFNLLLSCSLIYEEIRPLYFNVNTFLIILGRHNNTLSYLLHETRFRSSLRLIRRLRLSIVRWGCRNFFEITFAPFLQDCILNGNLRHLELFVRESWVSSVKKQHGGNDNDGRDRQNWRALKTLLKDPYLENISIWALPGNFYENLEDAVQSYKTIDVAWLLND</sequence>
<evidence type="ECO:0000313" key="1">
    <source>
        <dbReference type="EMBL" id="RKF54552.1"/>
    </source>
</evidence>
<dbReference type="PANTHER" id="PTHR42085:SF2">
    <property type="entry name" value="F-BOX DOMAIN-CONTAINING PROTEIN"/>
    <property type="match status" value="1"/>
</dbReference>
<gene>
    <name evidence="1" type="ORF">OnM2_096024</name>
</gene>
<dbReference type="InterPro" id="IPR038883">
    <property type="entry name" value="AN11006-like"/>
</dbReference>
<keyword evidence="2" id="KW-1185">Reference proteome</keyword>
<dbReference type="EMBL" id="MCFK01009662">
    <property type="protein sequence ID" value="RKF54552.1"/>
    <property type="molecule type" value="Genomic_DNA"/>
</dbReference>
<protein>
    <submittedName>
        <fullName evidence="1">Uncharacterized protein</fullName>
    </submittedName>
</protein>